<dbReference type="GeneID" id="65098250"/>
<proteinExistence type="predicted"/>
<feature type="domain" description="Ryanodine receptor Ryr" evidence="1">
    <location>
        <begin position="526"/>
        <end position="595"/>
    </location>
</feature>
<sequence>MCIPIFANFFSEPKEYFAHIPIFWKFQDHFLKEMLIDFLRTWNNPHHIAWGESHCPEMVDHALTHSKNLFILSNRLFHDNDNLIDQLNDGEKACYVLSLYLHDIGMSKMLFTPNINNLPEINRYLSHYAHPGDDPQYKSSSFFSSITVSDLSGITPGWIREHHALLSKYLIINNTQIITFGADVHEDIREIVGNICLNHSGKVRLSESSVKRKYYTIPPVDNQNSGKSVITVNSKKYEINILFLSALLRFVDGCDQTNKRLIALLNTDQFIQRNKSERDFLLTEMIQEMKPDDAKTLQMLSDWFDRTDSSPGDSDFFSAVEQLKKKYSKFSRSLDVFSHICHYRRNMDYKKSVKDIYFNEGKIILACADEYYPPDISRVMADILKELQDVKHILKQPPHETRDIGIPTSVDEPYNEESFNVIHGDCSQYEIPVYEPFQQLGAQYYEDRKFIAQKLHEAYIAAERANGNKIVNNPQMHLWNRIDHRYRKANIRHGNDILDYLSIIHATIPPFFDSSDEIFEFTSEELEMLAKIEHERWMKEKVEEGWIYGEERDEKKLIHPCILDWDDLTDAVKEKDRNVIRNLPIVLHSMKLSIKRL</sequence>
<accession>A0A8E7AX27</accession>
<dbReference type="Pfam" id="PF24391">
    <property type="entry name" value="HD-CE"/>
    <property type="match status" value="1"/>
</dbReference>
<dbReference type="KEGG" id="mrtj:KHC33_13660"/>
<dbReference type="Gene3D" id="6.20.350.10">
    <property type="match status" value="1"/>
</dbReference>
<evidence type="ECO:0000313" key="3">
    <source>
        <dbReference type="EMBL" id="QVV88360.1"/>
    </source>
</evidence>
<feature type="domain" description="HD-CE" evidence="2">
    <location>
        <begin position="56"/>
        <end position="263"/>
    </location>
</feature>
<evidence type="ECO:0000313" key="4">
    <source>
        <dbReference type="Proteomes" id="UP000680656"/>
    </source>
</evidence>
<dbReference type="InterPro" id="IPR056471">
    <property type="entry name" value="HD-CE"/>
</dbReference>
<dbReference type="InterPro" id="IPR003032">
    <property type="entry name" value="Ryanodine_rcpt"/>
</dbReference>
<evidence type="ECO:0000259" key="1">
    <source>
        <dbReference type="Pfam" id="PF02026"/>
    </source>
</evidence>
<dbReference type="Proteomes" id="UP000680656">
    <property type="component" value="Chromosome"/>
</dbReference>
<name>A0A8E7AX27_9EURY</name>
<dbReference type="AlphaFoldDB" id="A0A8E7AX27"/>
<protein>
    <recommendedName>
        <fullName evidence="5">Ryanodine receptor Ryr domain-containing protein</fullName>
    </recommendedName>
</protein>
<dbReference type="RefSeq" id="WP_214419175.1">
    <property type="nucleotide sequence ID" value="NZ_CP075546.1"/>
</dbReference>
<dbReference type="Pfam" id="PF02026">
    <property type="entry name" value="RyR"/>
    <property type="match status" value="1"/>
</dbReference>
<reference evidence="3 4" key="1">
    <citation type="submission" date="2021-05" db="EMBL/GenBank/DDBJ databases">
        <title>A novel Methanospirillum isolate from a pyrite-forming mixed culture.</title>
        <authorList>
            <person name="Bunk B."/>
            <person name="Sproer C."/>
            <person name="Spring S."/>
            <person name="Pester M."/>
        </authorList>
    </citation>
    <scope>NUCLEOTIDE SEQUENCE [LARGE SCALE GENOMIC DNA]</scope>
    <source>
        <strain evidence="3 4">J.3.6.1-F.2.7.3</strain>
    </source>
</reference>
<keyword evidence="4" id="KW-1185">Reference proteome</keyword>
<evidence type="ECO:0000259" key="2">
    <source>
        <dbReference type="Pfam" id="PF24391"/>
    </source>
</evidence>
<evidence type="ECO:0008006" key="5">
    <source>
        <dbReference type="Google" id="ProtNLM"/>
    </source>
</evidence>
<organism evidence="3 4">
    <name type="scientific">Methanospirillum purgamenti</name>
    <dbReference type="NCBI Taxonomy" id="2834276"/>
    <lineage>
        <taxon>Archaea</taxon>
        <taxon>Methanobacteriati</taxon>
        <taxon>Methanobacteriota</taxon>
        <taxon>Stenosarchaea group</taxon>
        <taxon>Methanomicrobia</taxon>
        <taxon>Methanomicrobiales</taxon>
        <taxon>Methanospirillaceae</taxon>
        <taxon>Methanospirillum</taxon>
    </lineage>
</organism>
<gene>
    <name evidence="3" type="ORF">KHC33_13660</name>
</gene>
<dbReference type="EMBL" id="CP075546">
    <property type="protein sequence ID" value="QVV88360.1"/>
    <property type="molecule type" value="Genomic_DNA"/>
</dbReference>